<keyword evidence="4" id="KW-1185">Reference proteome</keyword>
<feature type="compositionally biased region" description="Polar residues" evidence="1">
    <location>
        <begin position="280"/>
        <end position="289"/>
    </location>
</feature>
<feature type="compositionally biased region" description="Polar residues" evidence="1">
    <location>
        <begin position="259"/>
        <end position="268"/>
    </location>
</feature>
<organism evidence="3">
    <name type="scientific">Oikopleura dioica</name>
    <name type="common">Tunicate</name>
    <dbReference type="NCBI Taxonomy" id="34765"/>
    <lineage>
        <taxon>Eukaryota</taxon>
        <taxon>Metazoa</taxon>
        <taxon>Chordata</taxon>
        <taxon>Tunicata</taxon>
        <taxon>Appendicularia</taxon>
        <taxon>Copelata</taxon>
        <taxon>Oikopleuridae</taxon>
        <taxon>Oikopleura</taxon>
    </lineage>
</organism>
<name>E4WS52_OIKDI</name>
<gene>
    <name evidence="3" type="ORF">GSOID_T00000586001</name>
</gene>
<dbReference type="InParanoid" id="E4WS52"/>
<evidence type="ECO:0000313" key="4">
    <source>
        <dbReference type="Proteomes" id="UP000001307"/>
    </source>
</evidence>
<feature type="region of interest" description="Disordered" evidence="1">
    <location>
        <begin position="233"/>
        <end position="289"/>
    </location>
</feature>
<keyword evidence="2" id="KW-0812">Transmembrane</keyword>
<dbReference type="Proteomes" id="UP000001307">
    <property type="component" value="Unassembled WGS sequence"/>
</dbReference>
<dbReference type="EMBL" id="FN653015">
    <property type="protein sequence ID" value="CBY20585.1"/>
    <property type="molecule type" value="Genomic_DNA"/>
</dbReference>
<feature type="transmembrane region" description="Helical" evidence="2">
    <location>
        <begin position="175"/>
        <end position="198"/>
    </location>
</feature>
<keyword evidence="2" id="KW-1133">Transmembrane helix</keyword>
<protein>
    <submittedName>
        <fullName evidence="3">Uncharacterized protein</fullName>
    </submittedName>
</protein>
<sequence length="289" mass="32151">MIRIRRENQRTSFSIWQLCWLLFAVIVVVVGVREIYTNVEKENTKNQRSCVGFSDFRKKNDGENEHEDEFQKFEKESSISSTDYSNVTVCYIFDAASNCINLGDSLNGGSIYSKCVVFENPGWCGLTGGWECAVDNGQDFTDIQIKQSCDGQPIDIFATNEVSSDPDSGISKEHLLQYILGGIVAGILVLTLIIFVTIKFVIPKLCPRNPTATRVLRNLGAAVTINDRNSNLPGLADLPPDYGDIDNYPKDDPLPERAPSSSEFTNAAFTPDSHPDTYLSPPQYSEINR</sequence>
<proteinExistence type="predicted"/>
<accession>E4WS52</accession>
<evidence type="ECO:0000256" key="1">
    <source>
        <dbReference type="SAM" id="MobiDB-lite"/>
    </source>
</evidence>
<dbReference type="AlphaFoldDB" id="E4WS52"/>
<feature type="transmembrane region" description="Helical" evidence="2">
    <location>
        <begin position="12"/>
        <end position="32"/>
    </location>
</feature>
<keyword evidence="2" id="KW-0472">Membrane</keyword>
<dbReference type="OrthoDB" id="10490581at2759"/>
<evidence type="ECO:0000313" key="3">
    <source>
        <dbReference type="EMBL" id="CBY20585.1"/>
    </source>
</evidence>
<evidence type="ECO:0000256" key="2">
    <source>
        <dbReference type="SAM" id="Phobius"/>
    </source>
</evidence>
<reference evidence="3" key="1">
    <citation type="journal article" date="2010" name="Science">
        <title>Plasticity of animal genome architecture unmasked by rapid evolution of a pelagic tunicate.</title>
        <authorList>
            <person name="Denoeud F."/>
            <person name="Henriet S."/>
            <person name="Mungpakdee S."/>
            <person name="Aury J.M."/>
            <person name="Da Silva C."/>
            <person name="Brinkmann H."/>
            <person name="Mikhaleva J."/>
            <person name="Olsen L.C."/>
            <person name="Jubin C."/>
            <person name="Canestro C."/>
            <person name="Bouquet J.M."/>
            <person name="Danks G."/>
            <person name="Poulain J."/>
            <person name="Campsteijn C."/>
            <person name="Adamski M."/>
            <person name="Cross I."/>
            <person name="Yadetie F."/>
            <person name="Muffato M."/>
            <person name="Louis A."/>
            <person name="Butcher S."/>
            <person name="Tsagkogeorga G."/>
            <person name="Konrad A."/>
            <person name="Singh S."/>
            <person name="Jensen M.F."/>
            <person name="Cong E.H."/>
            <person name="Eikeseth-Otteraa H."/>
            <person name="Noel B."/>
            <person name="Anthouard V."/>
            <person name="Porcel B.M."/>
            <person name="Kachouri-Lafond R."/>
            <person name="Nishino A."/>
            <person name="Ugolini M."/>
            <person name="Chourrout P."/>
            <person name="Nishida H."/>
            <person name="Aasland R."/>
            <person name="Huzurbazar S."/>
            <person name="Westhof E."/>
            <person name="Delsuc F."/>
            <person name="Lehrach H."/>
            <person name="Reinhardt R."/>
            <person name="Weissenbach J."/>
            <person name="Roy S.W."/>
            <person name="Artiguenave F."/>
            <person name="Postlethwait J.H."/>
            <person name="Manak J.R."/>
            <person name="Thompson E.M."/>
            <person name="Jaillon O."/>
            <person name="Du Pasquier L."/>
            <person name="Boudinot P."/>
            <person name="Liberles D.A."/>
            <person name="Volff J.N."/>
            <person name="Philippe H."/>
            <person name="Lenhard B."/>
            <person name="Roest Crollius H."/>
            <person name="Wincker P."/>
            <person name="Chourrout D."/>
        </authorList>
    </citation>
    <scope>NUCLEOTIDE SEQUENCE [LARGE SCALE GENOMIC DNA]</scope>
</reference>